<comment type="caution">
    <text evidence="2">The sequence shown here is derived from an EMBL/GenBank/DDBJ whole genome shotgun (WGS) entry which is preliminary data.</text>
</comment>
<feature type="region of interest" description="Disordered" evidence="1">
    <location>
        <begin position="1"/>
        <end position="94"/>
    </location>
</feature>
<protein>
    <submittedName>
        <fullName evidence="2">Uncharacterized protein</fullName>
    </submittedName>
</protein>
<accession>A0ABP6IE27</accession>
<evidence type="ECO:0000256" key="1">
    <source>
        <dbReference type="SAM" id="MobiDB-lite"/>
    </source>
</evidence>
<organism evidence="2 3">
    <name type="scientific">Streptosporangium fragile</name>
    <dbReference type="NCBI Taxonomy" id="46186"/>
    <lineage>
        <taxon>Bacteria</taxon>
        <taxon>Bacillati</taxon>
        <taxon>Actinomycetota</taxon>
        <taxon>Actinomycetes</taxon>
        <taxon>Streptosporangiales</taxon>
        <taxon>Streptosporangiaceae</taxon>
        <taxon>Streptosporangium</taxon>
    </lineage>
</organism>
<evidence type="ECO:0000313" key="2">
    <source>
        <dbReference type="EMBL" id="GAA2874555.1"/>
    </source>
</evidence>
<reference evidence="3" key="1">
    <citation type="journal article" date="2019" name="Int. J. Syst. Evol. Microbiol.">
        <title>The Global Catalogue of Microorganisms (GCM) 10K type strain sequencing project: providing services to taxonomists for standard genome sequencing and annotation.</title>
        <authorList>
            <consortium name="The Broad Institute Genomics Platform"/>
            <consortium name="The Broad Institute Genome Sequencing Center for Infectious Disease"/>
            <person name="Wu L."/>
            <person name="Ma J."/>
        </authorList>
    </citation>
    <scope>NUCLEOTIDE SEQUENCE [LARGE SCALE GENOMIC DNA]</scope>
    <source>
        <strain evidence="3">JCM 6242</strain>
    </source>
</reference>
<keyword evidence="3" id="KW-1185">Reference proteome</keyword>
<proteinExistence type="predicted"/>
<evidence type="ECO:0000313" key="3">
    <source>
        <dbReference type="Proteomes" id="UP001500831"/>
    </source>
</evidence>
<name>A0ABP6IE27_9ACTN</name>
<gene>
    <name evidence="2" type="ORF">GCM10010517_35250</name>
</gene>
<dbReference type="Proteomes" id="UP001500831">
    <property type="component" value="Unassembled WGS sequence"/>
</dbReference>
<dbReference type="EMBL" id="BAAAVI010000023">
    <property type="protein sequence ID" value="GAA2874555.1"/>
    <property type="molecule type" value="Genomic_DNA"/>
</dbReference>
<dbReference type="RefSeq" id="WP_344972591.1">
    <property type="nucleotide sequence ID" value="NZ_BAAAVI010000023.1"/>
</dbReference>
<sequence length="112" mass="11917">MPRLSPGDLHRIAAPGDPWPRPGGSAGAHAATTTGRRPDPGENGGRCPAGQAGRRFAAPRERSAPIRPVRRPGGPHLFIRNGRPSHRAGHNERTTQWLEQWIPVDGTSGSAS</sequence>